<accession>Q6KII3</accession>
<keyword evidence="1" id="KW-1133">Transmembrane helix</keyword>
<dbReference type="EMBL" id="AE017308">
    <property type="protein sequence ID" value="AAT27593.1"/>
    <property type="molecule type" value="Genomic_DNA"/>
</dbReference>
<dbReference type="RefSeq" id="WP_011264627.1">
    <property type="nucleotide sequence ID" value="NC_006908.1"/>
</dbReference>
<keyword evidence="1" id="KW-0812">Transmembrane</keyword>
<dbReference type="HOGENOM" id="CLU_1720323_0_0_14"/>
<feature type="transmembrane region" description="Helical" evidence="1">
    <location>
        <begin position="41"/>
        <end position="69"/>
    </location>
</feature>
<evidence type="ECO:0000256" key="1">
    <source>
        <dbReference type="SAM" id="Phobius"/>
    </source>
</evidence>
<evidence type="ECO:0000313" key="2">
    <source>
        <dbReference type="EMBL" id="AAT27593.1"/>
    </source>
</evidence>
<dbReference type="Proteomes" id="UP000009072">
    <property type="component" value="Chromosome"/>
</dbReference>
<keyword evidence="3" id="KW-1185">Reference proteome</keyword>
<feature type="transmembrane region" description="Helical" evidence="1">
    <location>
        <begin position="81"/>
        <end position="102"/>
    </location>
</feature>
<organism evidence="2 3">
    <name type="scientific">Mycoplasma mobile (strain ATCC 43663 / 163K / NCTC 11711)</name>
    <name type="common">Mesomycoplasma mobile</name>
    <dbReference type="NCBI Taxonomy" id="267748"/>
    <lineage>
        <taxon>Bacteria</taxon>
        <taxon>Bacillati</taxon>
        <taxon>Mycoplasmatota</taxon>
        <taxon>Mycoplasmoidales</taxon>
        <taxon>Metamycoplasmataceae</taxon>
        <taxon>Mesomycoplasma</taxon>
    </lineage>
</organism>
<evidence type="ECO:0000313" key="3">
    <source>
        <dbReference type="Proteomes" id="UP000009072"/>
    </source>
</evidence>
<dbReference type="AlphaFoldDB" id="Q6KII3"/>
<dbReference type="KEGG" id="mmo:MMOB1070"/>
<proteinExistence type="predicted"/>
<keyword evidence="1" id="KW-0472">Membrane</keyword>
<gene>
    <name evidence="2" type="ordered locus">MMOB1070</name>
</gene>
<dbReference type="STRING" id="267748.MMOB1070"/>
<protein>
    <submittedName>
        <fullName evidence="2">Expressed protein</fullName>
    </submittedName>
</protein>
<reference evidence="2 3" key="1">
    <citation type="journal article" date="2004" name="Genome Res.">
        <title>The complete genome and proteome of Mycoplasma mobile.</title>
        <authorList>
            <person name="Jaffe J.D."/>
            <person name="Stange-Thomann N."/>
            <person name="Smith C."/>
            <person name="DeCaprio D."/>
            <person name="Fisher S."/>
            <person name="Butler J."/>
            <person name="Calvo S."/>
            <person name="Elkins T."/>
            <person name="FitzGerald M.G."/>
            <person name="Hafez N."/>
            <person name="Kodira C.D."/>
            <person name="Major J."/>
            <person name="Wang S."/>
            <person name="Wilkinson J."/>
            <person name="Nicol R."/>
            <person name="Nusbaum C."/>
            <person name="Birren B."/>
            <person name="Berg H.C."/>
            <person name="Church G.M."/>
        </authorList>
    </citation>
    <scope>NUCLEOTIDE SEQUENCE [LARGE SCALE GENOMIC DNA]</scope>
    <source>
        <strain evidence="3">ATCC 43663 / 163K / NCTC 11711</strain>
    </source>
</reference>
<sequence length="152" mass="18155">MRHRKKEEEFRNFLTNDIGQYSRKELINQIKEQYKTFKKRYVVGYGIFLTLNIAIFAISSMLVVLNLFAIRLNNNQLSRPFFIAIAFITGSIAFFSSLNAFFEFKNLHKDLNDRIKMINEEMDEFKKSQTKYAKDDIQFLKLFEKIDEAIRK</sequence>
<dbReference type="eggNOG" id="ENOG5030MVA">
    <property type="taxonomic scope" value="Bacteria"/>
</dbReference>
<name>Q6KII3_MYCM1</name>